<keyword evidence="2" id="KW-0732">Signal</keyword>
<dbReference type="AlphaFoldDB" id="A0A1R4G6J1"/>
<name>A0A1R4G6J1_BREDI</name>
<proteinExistence type="predicted"/>
<evidence type="ECO:0000313" key="4">
    <source>
        <dbReference type="Proteomes" id="UP000195766"/>
    </source>
</evidence>
<feature type="signal peptide" evidence="2">
    <location>
        <begin position="1"/>
        <end position="28"/>
    </location>
</feature>
<dbReference type="Proteomes" id="UP000195766">
    <property type="component" value="Unassembled WGS sequence"/>
</dbReference>
<gene>
    <name evidence="3" type="ORF">FM111_09965</name>
</gene>
<accession>A0A1R4G6J1</accession>
<feature type="region of interest" description="Disordered" evidence="1">
    <location>
        <begin position="34"/>
        <end position="89"/>
    </location>
</feature>
<evidence type="ECO:0000256" key="2">
    <source>
        <dbReference type="SAM" id="SignalP"/>
    </source>
</evidence>
<evidence type="ECO:0000256" key="1">
    <source>
        <dbReference type="SAM" id="MobiDB-lite"/>
    </source>
</evidence>
<dbReference type="RefSeq" id="WP_256968188.1">
    <property type="nucleotide sequence ID" value="NZ_FUIE01000051.1"/>
</dbReference>
<reference evidence="3 4" key="1">
    <citation type="submission" date="2017-02" db="EMBL/GenBank/DDBJ databases">
        <authorList>
            <person name="Peterson S.W."/>
        </authorList>
    </citation>
    <scope>NUCLEOTIDE SEQUENCE [LARGE SCALE GENOMIC DNA]</scope>
    <source>
        <strain evidence="3 4">3F5N</strain>
    </source>
</reference>
<feature type="chain" id="PRO_5013181656" evidence="2">
    <location>
        <begin position="29"/>
        <end position="331"/>
    </location>
</feature>
<sequence length="331" mass="34080">MTFPPRSRKVGVAAALALMTLTPSLAHAQTFTQTTPGEAAPLGPGGNEQDRMNEQRAGERSATGRLARRQQQQQRQRAPQPPSAEEVQAAAQGVLTATSTNCQITESKLLGQSPNKESLYEVACATGPGYLLLTSTPPQATDCMVLAYSAEQARARDPEADVGSQCSLPANNNAMAVITAFAKEAGLACTVDEGSIIGAKPGGAVVYEVGCAGVEGAQINKAAAGWEISSCMELVSANASCRFTTPAEQVATLKGWLTGSEAAACDVSQARYMGKNANGSFYEAACNGADGVIVRFDTAKAVQQVYPCATAQQIGGGCKLTTTAPAAAPNS</sequence>
<protein>
    <submittedName>
        <fullName evidence="3">Uncharacterized protein</fullName>
    </submittedName>
</protein>
<organism evidence="3 4">
    <name type="scientific">Brevundimonas diminuta 3F5N</name>
    <dbReference type="NCBI Taxonomy" id="1255603"/>
    <lineage>
        <taxon>Bacteria</taxon>
        <taxon>Pseudomonadati</taxon>
        <taxon>Pseudomonadota</taxon>
        <taxon>Alphaproteobacteria</taxon>
        <taxon>Caulobacterales</taxon>
        <taxon>Caulobacteraceae</taxon>
        <taxon>Brevundimonas</taxon>
    </lineage>
</organism>
<feature type="compositionally biased region" description="Basic and acidic residues" evidence="1">
    <location>
        <begin position="48"/>
        <end position="59"/>
    </location>
</feature>
<evidence type="ECO:0000313" key="3">
    <source>
        <dbReference type="EMBL" id="SJM63850.1"/>
    </source>
</evidence>
<feature type="compositionally biased region" description="Low complexity" evidence="1">
    <location>
        <begin position="69"/>
        <end position="78"/>
    </location>
</feature>
<dbReference type="EMBL" id="FUIE01000051">
    <property type="protein sequence ID" value="SJM63850.1"/>
    <property type="molecule type" value="Genomic_DNA"/>
</dbReference>